<evidence type="ECO:0000256" key="6">
    <source>
        <dbReference type="ARBA" id="ARBA00023128"/>
    </source>
</evidence>
<proteinExistence type="inferred from homology"/>
<feature type="coiled-coil region" evidence="8">
    <location>
        <begin position="470"/>
        <end position="509"/>
    </location>
</feature>
<evidence type="ECO:0000313" key="12">
    <source>
        <dbReference type="Proteomes" id="UP000298030"/>
    </source>
</evidence>
<evidence type="ECO:0000256" key="3">
    <source>
        <dbReference type="ARBA" id="ARBA00022692"/>
    </source>
</evidence>
<evidence type="ECO:0000256" key="5">
    <source>
        <dbReference type="ARBA" id="ARBA00022989"/>
    </source>
</evidence>
<evidence type="ECO:0000256" key="7">
    <source>
        <dbReference type="ARBA" id="ARBA00023136"/>
    </source>
</evidence>
<evidence type="ECO:0000259" key="10">
    <source>
        <dbReference type="Pfam" id="PF00856"/>
    </source>
</evidence>
<keyword evidence="4" id="KW-1000">Mitochondrion outer membrane</keyword>
<dbReference type="Proteomes" id="UP000298030">
    <property type="component" value="Unassembled WGS sequence"/>
</dbReference>
<dbReference type="InterPro" id="IPR046341">
    <property type="entry name" value="SET_dom_sf"/>
</dbReference>
<sequence length="655" mass="71860">MAFFRALRIYPAPAELIGIYQSTVHPPVFKLVIEMTNMDVTERVRGYYDVFPPKPMNVEIIPQESKSMVGARQAVVVTRDIAAGEVIYKENPVVAVLDQDVQLAGTHCTHCFRTIESGKAVQSEDSSRVVPSAYCSETCLKKSKQQSQGILFTLENPLPDALMAGPTPTEMTEKRKEAQTAFVEGHKGKLRNVPMLTARFIARQVAAETKKLLAATALSAKDSDDTSGDFTDAESGDYTLADHTERFRYTEVTPPEHDLQLVTSLLSATLPGLEEFTTAERYSAMEAKILYNAYGVCFGGGRNDKPAPTRPEDLERTRTPYGTHRQIGSAVYTLSSYLTHSCDPSARIAFTSGTTELSIIATRPLKKGDVVTVAFVDVTQHPEESVYEARRRRRFELARGWKFACGCERCAEENEYAVDDGKKEELPVGDEAKVDEAVRNYELNLPRKHEPEPETEPAPVPAPAVPIAADEEVEATEEKIEEKLEQAIEEKLEEKIQEKLEDAVEVETSGEAASPAVVAAAVEAAVVEAVQEAVQEIIQETVEEAVAALVEEQVGSAHLTSEVVEEAQAIEEAVVDAVAESEEVQAEEAKVVEAVQEEILAEEKVAEEVPREVETVTEETSGEPLAAEEKAVEEIKEVLESQLEDQTGAPVAEEH</sequence>
<accession>A0A4Y7T7G2</accession>
<dbReference type="GO" id="GO:0006605">
    <property type="term" value="P:protein targeting"/>
    <property type="evidence" value="ECO:0007669"/>
    <property type="project" value="InterPro"/>
</dbReference>
<comment type="caution">
    <text evidence="11">The sequence shown here is derived from an EMBL/GenBank/DDBJ whole genome shotgun (WGS) entry which is preliminary data.</text>
</comment>
<organism evidence="11 12">
    <name type="scientific">Coprinellus micaceus</name>
    <name type="common">Glistening ink-cap mushroom</name>
    <name type="synonym">Coprinus micaceus</name>
    <dbReference type="NCBI Taxonomy" id="71717"/>
    <lineage>
        <taxon>Eukaryota</taxon>
        <taxon>Fungi</taxon>
        <taxon>Dikarya</taxon>
        <taxon>Basidiomycota</taxon>
        <taxon>Agaricomycotina</taxon>
        <taxon>Agaricomycetes</taxon>
        <taxon>Agaricomycetidae</taxon>
        <taxon>Agaricales</taxon>
        <taxon>Agaricineae</taxon>
        <taxon>Psathyrellaceae</taxon>
        <taxon>Coprinellus</taxon>
    </lineage>
</organism>
<keyword evidence="12" id="KW-1185">Reference proteome</keyword>
<dbReference type="Gene3D" id="1.10.220.160">
    <property type="match status" value="1"/>
</dbReference>
<name>A0A4Y7T7G2_COPMI</name>
<dbReference type="InterPro" id="IPR050869">
    <property type="entry name" value="H3K4_H4K5_MeTrfase"/>
</dbReference>
<dbReference type="GO" id="GO:0006886">
    <property type="term" value="P:intracellular protein transport"/>
    <property type="evidence" value="ECO:0007669"/>
    <property type="project" value="InterPro"/>
</dbReference>
<reference evidence="11 12" key="1">
    <citation type="journal article" date="2019" name="Nat. Ecol. Evol.">
        <title>Megaphylogeny resolves global patterns of mushroom evolution.</title>
        <authorList>
            <person name="Varga T."/>
            <person name="Krizsan K."/>
            <person name="Foldi C."/>
            <person name="Dima B."/>
            <person name="Sanchez-Garcia M."/>
            <person name="Sanchez-Ramirez S."/>
            <person name="Szollosi G.J."/>
            <person name="Szarkandi J.G."/>
            <person name="Papp V."/>
            <person name="Albert L."/>
            <person name="Andreopoulos W."/>
            <person name="Angelini C."/>
            <person name="Antonin V."/>
            <person name="Barry K.W."/>
            <person name="Bougher N.L."/>
            <person name="Buchanan P."/>
            <person name="Buyck B."/>
            <person name="Bense V."/>
            <person name="Catcheside P."/>
            <person name="Chovatia M."/>
            <person name="Cooper J."/>
            <person name="Damon W."/>
            <person name="Desjardin D."/>
            <person name="Finy P."/>
            <person name="Geml J."/>
            <person name="Haridas S."/>
            <person name="Hughes K."/>
            <person name="Justo A."/>
            <person name="Karasinski D."/>
            <person name="Kautmanova I."/>
            <person name="Kiss B."/>
            <person name="Kocsube S."/>
            <person name="Kotiranta H."/>
            <person name="LaButti K.M."/>
            <person name="Lechner B.E."/>
            <person name="Liimatainen K."/>
            <person name="Lipzen A."/>
            <person name="Lukacs Z."/>
            <person name="Mihaltcheva S."/>
            <person name="Morgado L.N."/>
            <person name="Niskanen T."/>
            <person name="Noordeloos M.E."/>
            <person name="Ohm R.A."/>
            <person name="Ortiz-Santana B."/>
            <person name="Ovrebo C."/>
            <person name="Racz N."/>
            <person name="Riley R."/>
            <person name="Savchenko A."/>
            <person name="Shiryaev A."/>
            <person name="Soop K."/>
            <person name="Spirin V."/>
            <person name="Szebenyi C."/>
            <person name="Tomsovsky M."/>
            <person name="Tulloss R.E."/>
            <person name="Uehling J."/>
            <person name="Grigoriev I.V."/>
            <person name="Vagvolgyi C."/>
            <person name="Papp T."/>
            <person name="Martin F.M."/>
            <person name="Miettinen O."/>
            <person name="Hibbett D.S."/>
            <person name="Nagy L.G."/>
        </authorList>
    </citation>
    <scope>NUCLEOTIDE SEQUENCE [LARGE SCALE GENOMIC DNA]</scope>
    <source>
        <strain evidence="11 12">FP101781</strain>
    </source>
</reference>
<dbReference type="GO" id="GO:0005742">
    <property type="term" value="C:mitochondrial outer membrane translocase complex"/>
    <property type="evidence" value="ECO:0007669"/>
    <property type="project" value="InterPro"/>
</dbReference>
<dbReference type="InterPro" id="IPR001214">
    <property type="entry name" value="SET_dom"/>
</dbReference>
<dbReference type="InterPro" id="IPR002056">
    <property type="entry name" value="MAS20"/>
</dbReference>
<evidence type="ECO:0000256" key="8">
    <source>
        <dbReference type="SAM" id="Coils"/>
    </source>
</evidence>
<dbReference type="PANTHER" id="PTHR12197:SF251">
    <property type="entry name" value="EG:BACR7C10.4 PROTEIN"/>
    <property type="match status" value="1"/>
</dbReference>
<dbReference type="PANTHER" id="PTHR12197">
    <property type="entry name" value="HISTONE-LYSINE N-METHYLTRANSFERASE SMYD"/>
    <property type="match status" value="1"/>
</dbReference>
<evidence type="ECO:0000256" key="1">
    <source>
        <dbReference type="ARBA" id="ARBA00004572"/>
    </source>
</evidence>
<comment type="similarity">
    <text evidence="2">Belongs to the Tom20 family.</text>
</comment>
<keyword evidence="3" id="KW-0812">Transmembrane</keyword>
<dbReference type="GO" id="GO:0005634">
    <property type="term" value="C:nucleus"/>
    <property type="evidence" value="ECO:0007669"/>
    <property type="project" value="TreeGrafter"/>
</dbReference>
<comment type="subcellular location">
    <subcellularLocation>
        <location evidence="1">Mitochondrion outer membrane</location>
        <topology evidence="1">Single-pass membrane protein</topology>
    </subcellularLocation>
</comment>
<dbReference type="AlphaFoldDB" id="A0A4Y7T7G2"/>
<evidence type="ECO:0000256" key="4">
    <source>
        <dbReference type="ARBA" id="ARBA00022787"/>
    </source>
</evidence>
<dbReference type="STRING" id="71717.A0A4Y7T7G2"/>
<feature type="region of interest" description="Disordered" evidence="9">
    <location>
        <begin position="610"/>
        <end position="631"/>
    </location>
</feature>
<dbReference type="Gene3D" id="6.10.140.2220">
    <property type="match status" value="1"/>
</dbReference>
<dbReference type="OrthoDB" id="2154253at2759"/>
<keyword evidence="6" id="KW-0496">Mitochondrion</keyword>
<dbReference type="CDD" id="cd20071">
    <property type="entry name" value="SET_SMYD"/>
    <property type="match status" value="1"/>
</dbReference>
<keyword evidence="8" id="KW-0175">Coiled coil</keyword>
<keyword evidence="5" id="KW-1133">Transmembrane helix</keyword>
<dbReference type="SUPFAM" id="SSF82199">
    <property type="entry name" value="SET domain"/>
    <property type="match status" value="1"/>
</dbReference>
<dbReference type="SUPFAM" id="SSF47157">
    <property type="entry name" value="Mitochondrial import receptor subunit Tom20"/>
    <property type="match status" value="1"/>
</dbReference>
<feature type="domain" description="SET" evidence="10">
    <location>
        <begin position="75"/>
        <end position="373"/>
    </location>
</feature>
<keyword evidence="7" id="KW-0472">Membrane</keyword>
<evidence type="ECO:0000256" key="2">
    <source>
        <dbReference type="ARBA" id="ARBA00005792"/>
    </source>
</evidence>
<dbReference type="Pfam" id="PF00856">
    <property type="entry name" value="SET"/>
    <property type="match status" value="1"/>
</dbReference>
<dbReference type="Gene3D" id="2.170.270.10">
    <property type="entry name" value="SET domain"/>
    <property type="match status" value="1"/>
</dbReference>
<gene>
    <name evidence="11" type="ORF">FA13DRAFT_1733926</name>
</gene>
<protein>
    <recommendedName>
        <fullName evidence="10">SET domain-containing protein</fullName>
    </recommendedName>
</protein>
<dbReference type="EMBL" id="QPFP01000024">
    <property type="protein sequence ID" value="TEB30113.1"/>
    <property type="molecule type" value="Genomic_DNA"/>
</dbReference>
<evidence type="ECO:0000256" key="9">
    <source>
        <dbReference type="SAM" id="MobiDB-lite"/>
    </source>
</evidence>
<dbReference type="InterPro" id="IPR023392">
    <property type="entry name" value="Tom20_dom_sf"/>
</dbReference>
<evidence type="ECO:0000313" key="11">
    <source>
        <dbReference type="EMBL" id="TEB30113.1"/>
    </source>
</evidence>
<dbReference type="Gene3D" id="1.20.960.10">
    <property type="entry name" value="Mitochondrial outer membrane translocase complex, subunit Tom20 domain"/>
    <property type="match status" value="1"/>
</dbReference>
<dbReference type="Pfam" id="PF02064">
    <property type="entry name" value="MAS20"/>
    <property type="match status" value="1"/>
</dbReference>